<dbReference type="InterPro" id="IPR037401">
    <property type="entry name" value="SnoaL-like"/>
</dbReference>
<dbReference type="InterPro" id="IPR032710">
    <property type="entry name" value="NTF2-like_dom_sf"/>
</dbReference>
<dbReference type="Proteomes" id="UP000290174">
    <property type="component" value="Unassembled WGS sequence"/>
</dbReference>
<dbReference type="PANTHER" id="PTHR38436:SF1">
    <property type="entry name" value="ESTER CYCLASE"/>
    <property type="match status" value="1"/>
</dbReference>
<name>A0A4Q0QPT5_9BRAD</name>
<dbReference type="Pfam" id="PF12680">
    <property type="entry name" value="SnoaL_2"/>
    <property type="match status" value="1"/>
</dbReference>
<dbReference type="InterPro" id="IPR009959">
    <property type="entry name" value="Cyclase_SnoaL-like"/>
</dbReference>
<dbReference type="EMBL" id="RKMK01000010">
    <property type="protein sequence ID" value="RXG97940.1"/>
    <property type="molecule type" value="Genomic_DNA"/>
</dbReference>
<dbReference type="RefSeq" id="WP_128931127.1">
    <property type="nucleotide sequence ID" value="NZ_CP022221.1"/>
</dbReference>
<evidence type="ECO:0000259" key="1">
    <source>
        <dbReference type="Pfam" id="PF12680"/>
    </source>
</evidence>
<dbReference type="Gene3D" id="3.10.450.50">
    <property type="match status" value="1"/>
</dbReference>
<sequence>MIDRRTFGLTLASAGAVPAHAGTSQARDDIREANKQTVLAFYDAALRQSDFDAAATHFGPRYIQHNPMIKDGIDGFRSFVHDLKKHFLELRSDIKRVFADGDFVILHVHAQRQPSELGLAIVDIFRLENGKIVEHWDVRQPLTEATAANANGMF</sequence>
<evidence type="ECO:0000313" key="2">
    <source>
        <dbReference type="EMBL" id="RXG97940.1"/>
    </source>
</evidence>
<feature type="domain" description="SnoaL-like" evidence="1">
    <location>
        <begin position="38"/>
        <end position="135"/>
    </location>
</feature>
<dbReference type="SUPFAM" id="SSF54427">
    <property type="entry name" value="NTF2-like"/>
    <property type="match status" value="1"/>
</dbReference>
<comment type="caution">
    <text evidence="2">The sequence shown here is derived from an EMBL/GenBank/DDBJ whole genome shotgun (WGS) entry which is preliminary data.</text>
</comment>
<dbReference type="AlphaFoldDB" id="A0A4Q0QPT5"/>
<protein>
    <submittedName>
        <fullName evidence="2">Polyketide cyclase</fullName>
    </submittedName>
</protein>
<evidence type="ECO:0000313" key="3">
    <source>
        <dbReference type="Proteomes" id="UP000290174"/>
    </source>
</evidence>
<gene>
    <name evidence="2" type="ORF">EAS61_13945</name>
</gene>
<organism evidence="2 3">
    <name type="scientific">Bradyrhizobium zhanjiangense</name>
    <dbReference type="NCBI Taxonomy" id="1325107"/>
    <lineage>
        <taxon>Bacteria</taxon>
        <taxon>Pseudomonadati</taxon>
        <taxon>Pseudomonadota</taxon>
        <taxon>Alphaproteobacteria</taxon>
        <taxon>Hyphomicrobiales</taxon>
        <taxon>Nitrobacteraceae</taxon>
        <taxon>Bradyrhizobium</taxon>
    </lineage>
</organism>
<dbReference type="PANTHER" id="PTHR38436">
    <property type="entry name" value="POLYKETIDE CYCLASE SNOAL-LIKE DOMAIN"/>
    <property type="match status" value="1"/>
</dbReference>
<reference evidence="2 3" key="1">
    <citation type="submission" date="2018-11" db="EMBL/GenBank/DDBJ databases">
        <title>Bradyrhizobium sp. nov., isolated from effective nodules of peanut in China.</title>
        <authorList>
            <person name="Li Y."/>
        </authorList>
    </citation>
    <scope>NUCLEOTIDE SEQUENCE [LARGE SCALE GENOMIC DNA]</scope>
    <source>
        <strain evidence="2 3">CCBAU 51770</strain>
    </source>
</reference>
<accession>A0A4Q0QPT5</accession>
<proteinExistence type="predicted"/>
<dbReference type="GO" id="GO:0030638">
    <property type="term" value="P:polyketide metabolic process"/>
    <property type="evidence" value="ECO:0007669"/>
    <property type="project" value="InterPro"/>
</dbReference>